<dbReference type="PANTHER" id="PTHR31790:SF81">
    <property type="entry name" value="PROTEIN, PUTATIVE-RELATED"/>
    <property type="match status" value="1"/>
</dbReference>
<dbReference type="NCBIfam" id="TIGR01640">
    <property type="entry name" value="F_box_assoc_1"/>
    <property type="match status" value="1"/>
</dbReference>
<dbReference type="AlphaFoldDB" id="V7BK35"/>
<dbReference type="PANTHER" id="PTHR31790">
    <property type="entry name" value="OS02G0783600 PROTEIN"/>
    <property type="match status" value="1"/>
</dbReference>
<feature type="non-terminal residue" evidence="2">
    <location>
        <position position="1"/>
    </location>
</feature>
<gene>
    <name evidence="2" type="ORF">PHAVU_007G236000g</name>
</gene>
<dbReference type="Pfam" id="PF07734">
    <property type="entry name" value="FBA_1"/>
    <property type="match status" value="1"/>
</dbReference>
<protein>
    <recommendedName>
        <fullName evidence="1">F-box associated beta-propeller type 1 domain-containing protein</fullName>
    </recommendedName>
</protein>
<evidence type="ECO:0000313" key="3">
    <source>
        <dbReference type="Proteomes" id="UP000000226"/>
    </source>
</evidence>
<dbReference type="InterPro" id="IPR017451">
    <property type="entry name" value="F-box-assoc_interact_dom"/>
</dbReference>
<accession>V7BK35</accession>
<organism evidence="2 3">
    <name type="scientific">Phaseolus vulgaris</name>
    <name type="common">Kidney bean</name>
    <name type="synonym">French bean</name>
    <dbReference type="NCBI Taxonomy" id="3885"/>
    <lineage>
        <taxon>Eukaryota</taxon>
        <taxon>Viridiplantae</taxon>
        <taxon>Streptophyta</taxon>
        <taxon>Embryophyta</taxon>
        <taxon>Tracheophyta</taxon>
        <taxon>Spermatophyta</taxon>
        <taxon>Magnoliopsida</taxon>
        <taxon>eudicotyledons</taxon>
        <taxon>Gunneridae</taxon>
        <taxon>Pentapetalae</taxon>
        <taxon>rosids</taxon>
        <taxon>fabids</taxon>
        <taxon>Fabales</taxon>
        <taxon>Fabaceae</taxon>
        <taxon>Papilionoideae</taxon>
        <taxon>50 kb inversion clade</taxon>
        <taxon>NPAAA clade</taxon>
        <taxon>indigoferoid/millettioid clade</taxon>
        <taxon>Phaseoleae</taxon>
        <taxon>Phaseolus</taxon>
    </lineage>
</organism>
<feature type="domain" description="F-box associated beta-propeller type 1" evidence="1">
    <location>
        <begin position="19"/>
        <end position="257"/>
    </location>
</feature>
<proteinExistence type="predicted"/>
<keyword evidence="3" id="KW-1185">Reference proteome</keyword>
<evidence type="ECO:0000259" key="1">
    <source>
        <dbReference type="Pfam" id="PF07734"/>
    </source>
</evidence>
<dbReference type="OMA" id="LLNINWQ"/>
<sequence length="276" mass="31938">PGERSLQSFLQNPSSIIDHSRRFNHNYTVLGVCNGLVCLQDSHRGDDFEELWVRFWNPSTRLMSEDSPRVRIHSNDSFVFGFGYDDWSDTYQVVLLDNKSQKMEVSVHSLGDSCWRNILSCDAWVTLSLYGVYVCGTINWLTAPKSGSSYRGECFMNKLKIFSYDVKNEKCNYLPIPEVDCKLYVHVPAIEVLKECLYLSCHQLKQFLVWTMRDFGVAKSWTSLLNINWQDLEIHVPYGMPIVSVILSIFDNDNVMVIGYGTAFFLYNKKDNMIDR</sequence>
<dbReference type="InterPro" id="IPR006527">
    <property type="entry name" value="F-box-assoc_dom_typ1"/>
</dbReference>
<evidence type="ECO:0000313" key="2">
    <source>
        <dbReference type="EMBL" id="ESW17398.1"/>
    </source>
</evidence>
<name>V7BK35_PHAVU</name>
<dbReference type="EMBL" id="CM002294">
    <property type="protein sequence ID" value="ESW17398.1"/>
    <property type="molecule type" value="Genomic_DNA"/>
</dbReference>
<dbReference type="Gramene" id="ESW17398">
    <property type="protein sequence ID" value="ESW17398"/>
    <property type="gene ID" value="PHAVU_007G236000g"/>
</dbReference>
<dbReference type="InterPro" id="IPR052361">
    <property type="entry name" value="F-box_domain"/>
</dbReference>
<dbReference type="Proteomes" id="UP000000226">
    <property type="component" value="Chromosome 7"/>
</dbReference>
<dbReference type="OrthoDB" id="1432085at2759"/>
<reference evidence="3" key="1">
    <citation type="journal article" date="2014" name="Nat. Genet.">
        <title>A reference genome for common bean and genome-wide analysis of dual domestications.</title>
        <authorList>
            <person name="Schmutz J."/>
            <person name="McClean P.E."/>
            <person name="Mamidi S."/>
            <person name="Wu G.A."/>
            <person name="Cannon S.B."/>
            <person name="Grimwood J."/>
            <person name="Jenkins J."/>
            <person name="Shu S."/>
            <person name="Song Q."/>
            <person name="Chavarro C."/>
            <person name="Torres-Torres M."/>
            <person name="Geffroy V."/>
            <person name="Moghaddam S.M."/>
            <person name="Gao D."/>
            <person name="Abernathy B."/>
            <person name="Barry K."/>
            <person name="Blair M."/>
            <person name="Brick M.A."/>
            <person name="Chovatia M."/>
            <person name="Gepts P."/>
            <person name="Goodstein D.M."/>
            <person name="Gonzales M."/>
            <person name="Hellsten U."/>
            <person name="Hyten D.L."/>
            <person name="Jia G."/>
            <person name="Kelly J.D."/>
            <person name="Kudrna D."/>
            <person name="Lee R."/>
            <person name="Richard M.M."/>
            <person name="Miklas P.N."/>
            <person name="Osorno J.M."/>
            <person name="Rodrigues J."/>
            <person name="Thareau V."/>
            <person name="Urrea C.A."/>
            <person name="Wang M."/>
            <person name="Yu Y."/>
            <person name="Zhang M."/>
            <person name="Wing R.A."/>
            <person name="Cregan P.B."/>
            <person name="Rokhsar D.S."/>
            <person name="Jackson S.A."/>
        </authorList>
    </citation>
    <scope>NUCLEOTIDE SEQUENCE [LARGE SCALE GENOMIC DNA]</scope>
    <source>
        <strain evidence="3">cv. G19833</strain>
    </source>
</reference>